<protein>
    <submittedName>
        <fullName evidence="4">Uncharacterized protein</fullName>
    </submittedName>
</protein>
<evidence type="ECO:0000259" key="2">
    <source>
        <dbReference type="Pfam" id="PF02481"/>
    </source>
</evidence>
<evidence type="ECO:0000313" key="5">
    <source>
        <dbReference type="Proteomes" id="UP000177349"/>
    </source>
</evidence>
<comment type="caution">
    <text evidence="4">The sequence shown here is derived from an EMBL/GenBank/DDBJ whole genome shotgun (WGS) entry which is preliminary data.</text>
</comment>
<feature type="domain" description="DprA winged helix" evidence="3">
    <location>
        <begin position="231"/>
        <end position="283"/>
    </location>
</feature>
<gene>
    <name evidence="4" type="ORF">A3B31_00515</name>
</gene>
<dbReference type="Gene3D" id="1.10.10.10">
    <property type="entry name" value="Winged helix-like DNA-binding domain superfamily/Winged helix DNA-binding domain"/>
    <property type="match status" value="1"/>
</dbReference>
<reference evidence="4 5" key="1">
    <citation type="journal article" date="2016" name="Nat. Commun.">
        <title>Thousands of microbial genomes shed light on interconnected biogeochemical processes in an aquifer system.</title>
        <authorList>
            <person name="Anantharaman K."/>
            <person name="Brown C.T."/>
            <person name="Hug L.A."/>
            <person name="Sharon I."/>
            <person name="Castelle C.J."/>
            <person name="Probst A.J."/>
            <person name="Thomas B.C."/>
            <person name="Singh A."/>
            <person name="Wilkins M.J."/>
            <person name="Karaoz U."/>
            <person name="Brodie E.L."/>
            <person name="Williams K.H."/>
            <person name="Hubbard S.S."/>
            <person name="Banfield J.F."/>
        </authorList>
    </citation>
    <scope>NUCLEOTIDE SEQUENCE [LARGE SCALE GENOMIC DNA]</scope>
</reference>
<name>A0A1G2BV62_9BACT</name>
<dbReference type="AlphaFoldDB" id="A0A1G2BV62"/>
<proteinExistence type="inferred from homology"/>
<sequence>MGGKSDFPRGVVAPENPAYPDIFRSVLRKKPAIYYRGNFNLINTERSLAVVGSRNGTPVNQRNLEFVLGALNGVPITIVSGLAIGLDALAHELALRNNLPTIAVLGSSVEDGEIYPPSNEPLAQRILEADGLLLSPFPPGTAIQPWNFPIRNQLIAALSRATLIASAAKKSGALITARLALEYGKDVFVIPGYVDDPLYEGSNRLLRDGATPILDGNDIRLYFGIADESTKNYATTDDLERKILSALREAKLTADELARKLRVEMPVLMQKVTSLELKGWITAGGNGTLRIR</sequence>
<dbReference type="Gene3D" id="3.40.50.450">
    <property type="match status" value="1"/>
</dbReference>
<dbReference type="SUPFAM" id="SSF46785">
    <property type="entry name" value="Winged helix' DNA-binding domain"/>
    <property type="match status" value="1"/>
</dbReference>
<dbReference type="InterPro" id="IPR036388">
    <property type="entry name" value="WH-like_DNA-bd_sf"/>
</dbReference>
<dbReference type="Pfam" id="PF02481">
    <property type="entry name" value="DNA_processg_A"/>
    <property type="match status" value="1"/>
</dbReference>
<dbReference type="InterPro" id="IPR003488">
    <property type="entry name" value="DprA"/>
</dbReference>
<dbReference type="PANTHER" id="PTHR43022">
    <property type="entry name" value="PROTEIN SMF"/>
    <property type="match status" value="1"/>
</dbReference>
<feature type="domain" description="Smf/DprA SLOG" evidence="2">
    <location>
        <begin position="12"/>
        <end position="219"/>
    </location>
</feature>
<dbReference type="InterPro" id="IPR041614">
    <property type="entry name" value="DprA_WH"/>
</dbReference>
<dbReference type="Proteomes" id="UP000177349">
    <property type="component" value="Unassembled WGS sequence"/>
</dbReference>
<dbReference type="GO" id="GO:0009294">
    <property type="term" value="P:DNA-mediated transformation"/>
    <property type="evidence" value="ECO:0007669"/>
    <property type="project" value="InterPro"/>
</dbReference>
<dbReference type="InterPro" id="IPR057666">
    <property type="entry name" value="DrpA_SLOG"/>
</dbReference>
<comment type="similarity">
    <text evidence="1">Belongs to the DprA/Smf family.</text>
</comment>
<dbReference type="Pfam" id="PF17782">
    <property type="entry name" value="WHD_DprA"/>
    <property type="match status" value="1"/>
</dbReference>
<evidence type="ECO:0000256" key="1">
    <source>
        <dbReference type="ARBA" id="ARBA00006525"/>
    </source>
</evidence>
<organism evidence="4 5">
    <name type="scientific">Candidatus Komeilibacteria bacterium RIFCSPLOWO2_01_FULL_53_11</name>
    <dbReference type="NCBI Taxonomy" id="1798552"/>
    <lineage>
        <taxon>Bacteria</taxon>
        <taxon>Candidatus Komeiliibacteriota</taxon>
    </lineage>
</organism>
<dbReference type="SUPFAM" id="SSF102405">
    <property type="entry name" value="MCP/YpsA-like"/>
    <property type="match status" value="1"/>
</dbReference>
<evidence type="ECO:0000313" key="4">
    <source>
        <dbReference type="EMBL" id="OGY93044.1"/>
    </source>
</evidence>
<dbReference type="EMBL" id="MHKN01000002">
    <property type="protein sequence ID" value="OGY93044.1"/>
    <property type="molecule type" value="Genomic_DNA"/>
</dbReference>
<accession>A0A1G2BV62</accession>
<dbReference type="InterPro" id="IPR036390">
    <property type="entry name" value="WH_DNA-bd_sf"/>
</dbReference>
<evidence type="ECO:0000259" key="3">
    <source>
        <dbReference type="Pfam" id="PF17782"/>
    </source>
</evidence>
<dbReference type="PANTHER" id="PTHR43022:SF1">
    <property type="entry name" value="PROTEIN SMF"/>
    <property type="match status" value="1"/>
</dbReference>